<dbReference type="InterPro" id="IPR018561">
    <property type="entry name" value="AosR"/>
</dbReference>
<reference evidence="1 2" key="1">
    <citation type="submission" date="2019-07" db="EMBL/GenBank/DDBJ databases">
        <title>Whole genome shotgun sequence of Agrococcus baldri NBRC 103055.</title>
        <authorList>
            <person name="Hosoyama A."/>
            <person name="Uohara A."/>
            <person name="Ohji S."/>
            <person name="Ichikawa N."/>
        </authorList>
    </citation>
    <scope>NUCLEOTIDE SEQUENCE [LARGE SCALE GENOMIC DNA]</scope>
    <source>
        <strain evidence="1 2">NBRC 103055</strain>
    </source>
</reference>
<sequence length="170" mass="18396">MKAWRRDGDGAACAMLPEEADMLANLGRQVLGLHRAVIDHRAAADDPVMGRLYPSAYAADEDAAEFRRLASSDIAADRIRTMARMVADLESALPAEGDEADDAELLIAVDAEGADAWLRSLGEVRLVLHVRTGQDRAELTPGVTDEDIAQLRDVVDWLGFAQGTLLEALE</sequence>
<dbReference type="Pfam" id="PF09438">
    <property type="entry name" value="DUF2017"/>
    <property type="match status" value="1"/>
</dbReference>
<proteinExistence type="predicted"/>
<evidence type="ECO:0000313" key="2">
    <source>
        <dbReference type="Proteomes" id="UP000321749"/>
    </source>
</evidence>
<name>A0AA87USF6_9MICO</name>
<gene>
    <name evidence="1" type="ORF">ABA31_17060</name>
</gene>
<dbReference type="Proteomes" id="UP000321749">
    <property type="component" value="Unassembled WGS sequence"/>
</dbReference>
<dbReference type="RefSeq" id="WP_146794543.1">
    <property type="nucleotide sequence ID" value="NZ_BJUU01000009.1"/>
</dbReference>
<protein>
    <recommendedName>
        <fullName evidence="3">DUF2017 domain-containing protein</fullName>
    </recommendedName>
</protein>
<evidence type="ECO:0000313" key="1">
    <source>
        <dbReference type="EMBL" id="GEK80355.1"/>
    </source>
</evidence>
<comment type="caution">
    <text evidence="1">The sequence shown here is derived from an EMBL/GenBank/DDBJ whole genome shotgun (WGS) entry which is preliminary data.</text>
</comment>
<evidence type="ECO:0008006" key="3">
    <source>
        <dbReference type="Google" id="ProtNLM"/>
    </source>
</evidence>
<dbReference type="EMBL" id="BJUU01000009">
    <property type="protein sequence ID" value="GEK80355.1"/>
    <property type="molecule type" value="Genomic_DNA"/>
</dbReference>
<keyword evidence="2" id="KW-1185">Reference proteome</keyword>
<dbReference type="AlphaFoldDB" id="A0AA87USF6"/>
<accession>A0AA87USF6</accession>
<organism evidence="1 2">
    <name type="scientific">Agrococcus baldri</name>
    <dbReference type="NCBI Taxonomy" id="153730"/>
    <lineage>
        <taxon>Bacteria</taxon>
        <taxon>Bacillati</taxon>
        <taxon>Actinomycetota</taxon>
        <taxon>Actinomycetes</taxon>
        <taxon>Micrococcales</taxon>
        <taxon>Microbacteriaceae</taxon>
        <taxon>Agrococcus</taxon>
    </lineage>
</organism>